<organism evidence="1 2">
    <name type="scientific">Streptomyces lacrimifluminis</name>
    <dbReference type="NCBI Taxonomy" id="1500077"/>
    <lineage>
        <taxon>Bacteria</taxon>
        <taxon>Bacillati</taxon>
        <taxon>Actinomycetota</taxon>
        <taxon>Actinomycetes</taxon>
        <taxon>Kitasatosporales</taxon>
        <taxon>Streptomycetaceae</taxon>
        <taxon>Streptomyces</taxon>
    </lineage>
</organism>
<name>A0A917ULU1_9ACTN</name>
<reference evidence="1" key="2">
    <citation type="submission" date="2020-09" db="EMBL/GenBank/DDBJ databases">
        <authorList>
            <person name="Sun Q."/>
            <person name="Zhou Y."/>
        </authorList>
    </citation>
    <scope>NUCLEOTIDE SEQUENCE</scope>
    <source>
        <strain evidence="1">CGMCC 4.7272</strain>
    </source>
</reference>
<sequence length="459" mass="49600">MNASALPVSCPPAPASGASRAVSVWELLHEALHAPAHPCQGGTMTYTSNLLGVPVARDSLLALADLLASSGGELEDTSLRLEGHDKEGTVLAETTRRARRFRLGRGYCSGVHRLCRQPGCGLGLDRHRTLCDPHMEAGGAPAVREETCLVAEGLKMDGELGYFSRDQAMQQLMEAAVAVGIPAAEHAHYFAVRLQLTDADSAEEWDYNDHEIEINEDRWRLLSYVGVRPVKEPAPTSRGAARQIGPLDPLQLPGSPDHLMLDYRCTLDALPSWGSGNNIEYWHVGVHHRLPDGAETDAERELGQVGRLVLAKAVWGQDPQVFDPDDVLCVGVTAAAAFDAVDNPHSPIHRLGVGQDGDLLLLLQVELDPAWRGFGLGAILTRQALDVLGRDCRVVATEVDGTDSPAGRLAQAAGFHRVGPGLMVLDRSRQDEQTALLRRLHCSLLVSLSSPYRNAEPPF</sequence>
<dbReference type="EMBL" id="BMMU01000044">
    <property type="protein sequence ID" value="GGJ66994.1"/>
    <property type="molecule type" value="Genomic_DNA"/>
</dbReference>
<keyword evidence="2" id="KW-1185">Reference proteome</keyword>
<dbReference type="Gene3D" id="3.40.630.30">
    <property type="match status" value="1"/>
</dbReference>
<evidence type="ECO:0000313" key="2">
    <source>
        <dbReference type="Proteomes" id="UP000625682"/>
    </source>
</evidence>
<dbReference type="Proteomes" id="UP000625682">
    <property type="component" value="Unassembled WGS sequence"/>
</dbReference>
<dbReference type="InterPro" id="IPR016181">
    <property type="entry name" value="Acyl_CoA_acyltransferase"/>
</dbReference>
<comment type="caution">
    <text evidence="1">The sequence shown here is derived from an EMBL/GenBank/DDBJ whole genome shotgun (WGS) entry which is preliminary data.</text>
</comment>
<evidence type="ECO:0008006" key="3">
    <source>
        <dbReference type="Google" id="ProtNLM"/>
    </source>
</evidence>
<accession>A0A917ULU1</accession>
<protein>
    <recommendedName>
        <fullName evidence="3">N-acetyltransferase domain-containing protein</fullName>
    </recommendedName>
</protein>
<dbReference type="AlphaFoldDB" id="A0A917ULU1"/>
<dbReference type="RefSeq" id="WP_189151878.1">
    <property type="nucleotide sequence ID" value="NZ_BAABER010000048.1"/>
</dbReference>
<proteinExistence type="predicted"/>
<evidence type="ECO:0000313" key="1">
    <source>
        <dbReference type="EMBL" id="GGJ66994.1"/>
    </source>
</evidence>
<dbReference type="SUPFAM" id="SSF55729">
    <property type="entry name" value="Acyl-CoA N-acyltransferases (Nat)"/>
    <property type="match status" value="1"/>
</dbReference>
<gene>
    <name evidence="1" type="ORF">GCM10012282_74950</name>
</gene>
<reference evidence="1" key="1">
    <citation type="journal article" date="2014" name="Int. J. Syst. Evol. Microbiol.">
        <title>Complete genome sequence of Corynebacterium casei LMG S-19264T (=DSM 44701T), isolated from a smear-ripened cheese.</title>
        <authorList>
            <consortium name="US DOE Joint Genome Institute (JGI-PGF)"/>
            <person name="Walter F."/>
            <person name="Albersmeier A."/>
            <person name="Kalinowski J."/>
            <person name="Ruckert C."/>
        </authorList>
    </citation>
    <scope>NUCLEOTIDE SEQUENCE</scope>
    <source>
        <strain evidence="1">CGMCC 4.7272</strain>
    </source>
</reference>